<dbReference type="OrthoDB" id="9788453at2"/>
<reference evidence="2 5" key="2">
    <citation type="submission" date="2019-10" db="EMBL/GenBank/DDBJ databases">
        <title>Characterization of the phylogenetic diversity of two novel species belonging to the genus Bifidobacterium: Bifidobacterium cebidarum sp. nov. and Bifidobacterium leontopitheci sp. nov.</title>
        <authorList>
            <person name="Lugli G.A."/>
            <person name="Duranti S."/>
            <person name="Milani C."/>
            <person name="Turroni F."/>
            <person name="Ventura M."/>
        </authorList>
    </citation>
    <scope>NUCLEOTIDE SEQUENCE [LARGE SCALE GENOMIC DNA]</scope>
    <source>
        <strain evidence="2 5">DSM 100688</strain>
    </source>
</reference>
<keyword evidence="5" id="KW-1185">Reference proteome</keyword>
<keyword evidence="1" id="KW-1133">Transmembrane helix</keyword>
<dbReference type="EMBL" id="WBSM01000014">
    <property type="protein sequence ID" value="KAB8286825.1"/>
    <property type="molecule type" value="Genomic_DNA"/>
</dbReference>
<dbReference type="EMBL" id="WHZX01000012">
    <property type="protein sequence ID" value="NEG72663.1"/>
    <property type="molecule type" value="Genomic_DNA"/>
</dbReference>
<dbReference type="AlphaFoldDB" id="A0A6L4WX88"/>
<sequence>MSRSIASVARTVWGVLFGFGNNLQRYIVTASMPGAPDFANGMSIAFGNVGIAVGTAVGGMAITMFSIRAAASVACLFAAILLALLPARVRLGDRSRRNPSNQPTI</sequence>
<feature type="transmembrane region" description="Helical" evidence="1">
    <location>
        <begin position="69"/>
        <end position="87"/>
    </location>
</feature>
<dbReference type="SUPFAM" id="SSF103473">
    <property type="entry name" value="MFS general substrate transporter"/>
    <property type="match status" value="1"/>
</dbReference>
<dbReference type="Proteomes" id="UP000482084">
    <property type="component" value="Unassembled WGS sequence"/>
</dbReference>
<feature type="transmembrane region" description="Helical" evidence="1">
    <location>
        <begin position="42"/>
        <end position="63"/>
    </location>
</feature>
<evidence type="ECO:0000256" key="1">
    <source>
        <dbReference type="SAM" id="Phobius"/>
    </source>
</evidence>
<evidence type="ECO:0000313" key="5">
    <source>
        <dbReference type="Proteomes" id="UP000482084"/>
    </source>
</evidence>
<evidence type="ECO:0000313" key="4">
    <source>
        <dbReference type="Proteomes" id="UP000469943"/>
    </source>
</evidence>
<gene>
    <name evidence="2" type="ORF">DSM100688_2081</name>
    <name evidence="3" type="ORF">GFD24_10705</name>
</gene>
<evidence type="ECO:0000313" key="3">
    <source>
        <dbReference type="EMBL" id="NEG72663.1"/>
    </source>
</evidence>
<name>A0A6L4WX88_9BIFI</name>
<dbReference type="Gene3D" id="1.20.1250.20">
    <property type="entry name" value="MFS general substrate transporter like domains"/>
    <property type="match status" value="1"/>
</dbReference>
<accession>A0A6L4WX88</accession>
<reference evidence="3 4" key="1">
    <citation type="submission" date="2019-10" db="EMBL/GenBank/DDBJ databases">
        <title>Bifidobacterium from non-human primates.</title>
        <authorList>
            <person name="Modesto M."/>
        </authorList>
    </citation>
    <scope>NUCLEOTIDE SEQUENCE [LARGE SCALE GENOMIC DNA]</scope>
    <source>
        <strain evidence="3 4">TREM</strain>
    </source>
</reference>
<keyword evidence="1" id="KW-0472">Membrane</keyword>
<evidence type="ECO:0000313" key="2">
    <source>
        <dbReference type="EMBL" id="KAB8286825.1"/>
    </source>
</evidence>
<dbReference type="RefSeq" id="WP_152359080.1">
    <property type="nucleotide sequence ID" value="NZ_WBSM01000014.1"/>
</dbReference>
<organism evidence="2 5">
    <name type="scientific">Bifidobacterium ramosum</name>
    <dbReference type="NCBI Taxonomy" id="1798158"/>
    <lineage>
        <taxon>Bacteria</taxon>
        <taxon>Bacillati</taxon>
        <taxon>Actinomycetota</taxon>
        <taxon>Actinomycetes</taxon>
        <taxon>Bifidobacteriales</taxon>
        <taxon>Bifidobacteriaceae</taxon>
        <taxon>Bifidobacterium</taxon>
    </lineage>
</organism>
<proteinExistence type="predicted"/>
<protein>
    <submittedName>
        <fullName evidence="2">Major facilitator superfamily protein</fullName>
    </submittedName>
</protein>
<dbReference type="Proteomes" id="UP000469943">
    <property type="component" value="Unassembled WGS sequence"/>
</dbReference>
<comment type="caution">
    <text evidence="2">The sequence shown here is derived from an EMBL/GenBank/DDBJ whole genome shotgun (WGS) entry which is preliminary data.</text>
</comment>
<dbReference type="InterPro" id="IPR036259">
    <property type="entry name" value="MFS_trans_sf"/>
</dbReference>
<keyword evidence="1" id="KW-0812">Transmembrane</keyword>